<dbReference type="PANTHER" id="PTHR47685:SF1">
    <property type="entry name" value="MAGNESIUM TRANSPORT PROTEIN CORA"/>
    <property type="match status" value="1"/>
</dbReference>
<dbReference type="InterPro" id="IPR002523">
    <property type="entry name" value="MgTranspt_CorA/ZnTranspt_ZntB"/>
</dbReference>
<keyword evidence="2" id="KW-0812">Transmembrane</keyword>
<dbReference type="Gene3D" id="1.20.58.340">
    <property type="entry name" value="Magnesium transport protein CorA, transmembrane region"/>
    <property type="match status" value="1"/>
</dbReference>
<feature type="region of interest" description="Disordered" evidence="1">
    <location>
        <begin position="158"/>
        <end position="182"/>
    </location>
</feature>
<reference evidence="3" key="1">
    <citation type="journal article" date="2020" name="Stud. Mycol.">
        <title>101 Dothideomycetes genomes: a test case for predicting lifestyles and emergence of pathogens.</title>
        <authorList>
            <person name="Haridas S."/>
            <person name="Albert R."/>
            <person name="Binder M."/>
            <person name="Bloem J."/>
            <person name="Labutti K."/>
            <person name="Salamov A."/>
            <person name="Andreopoulos B."/>
            <person name="Baker S."/>
            <person name="Barry K."/>
            <person name="Bills G."/>
            <person name="Bluhm B."/>
            <person name="Cannon C."/>
            <person name="Castanera R."/>
            <person name="Culley D."/>
            <person name="Daum C."/>
            <person name="Ezra D."/>
            <person name="Gonzalez J."/>
            <person name="Henrissat B."/>
            <person name="Kuo A."/>
            <person name="Liang C."/>
            <person name="Lipzen A."/>
            <person name="Lutzoni F."/>
            <person name="Magnuson J."/>
            <person name="Mondo S."/>
            <person name="Nolan M."/>
            <person name="Ohm R."/>
            <person name="Pangilinan J."/>
            <person name="Park H.-J."/>
            <person name="Ramirez L."/>
            <person name="Alfaro M."/>
            <person name="Sun H."/>
            <person name="Tritt A."/>
            <person name="Yoshinaga Y."/>
            <person name="Zwiers L.-H."/>
            <person name="Turgeon B."/>
            <person name="Goodwin S."/>
            <person name="Spatafora J."/>
            <person name="Crous P."/>
            <person name="Grigoriev I."/>
        </authorList>
    </citation>
    <scope>NUCLEOTIDE SEQUENCE</scope>
    <source>
        <strain evidence="3">CBS 161.51</strain>
    </source>
</reference>
<keyword evidence="2" id="KW-0472">Membrane</keyword>
<accession>A0A6A5SRS6</accession>
<proteinExistence type="predicted"/>
<dbReference type="PANTHER" id="PTHR47685">
    <property type="entry name" value="MAGNESIUM TRANSPORT PROTEIN CORA"/>
    <property type="match status" value="1"/>
</dbReference>
<dbReference type="GO" id="GO:0016020">
    <property type="term" value="C:membrane"/>
    <property type="evidence" value="ECO:0007669"/>
    <property type="project" value="InterPro"/>
</dbReference>
<dbReference type="Proteomes" id="UP000800038">
    <property type="component" value="Unassembled WGS sequence"/>
</dbReference>
<evidence type="ECO:0000256" key="2">
    <source>
        <dbReference type="SAM" id="Phobius"/>
    </source>
</evidence>
<evidence type="ECO:0000256" key="1">
    <source>
        <dbReference type="SAM" id="MobiDB-lite"/>
    </source>
</evidence>
<organism evidence="3 4">
    <name type="scientific">Clathrospora elynae</name>
    <dbReference type="NCBI Taxonomy" id="706981"/>
    <lineage>
        <taxon>Eukaryota</taxon>
        <taxon>Fungi</taxon>
        <taxon>Dikarya</taxon>
        <taxon>Ascomycota</taxon>
        <taxon>Pezizomycotina</taxon>
        <taxon>Dothideomycetes</taxon>
        <taxon>Pleosporomycetidae</taxon>
        <taxon>Pleosporales</taxon>
        <taxon>Diademaceae</taxon>
        <taxon>Clathrospora</taxon>
    </lineage>
</organism>
<dbReference type="EMBL" id="ML976036">
    <property type="protein sequence ID" value="KAF1942382.1"/>
    <property type="molecule type" value="Genomic_DNA"/>
</dbReference>
<protein>
    <recommendedName>
        <fullName evidence="5">Cora-domain-containing protein</fullName>
    </recommendedName>
</protein>
<sequence>MGNGGPPDSKEGQLACKNYQITVTEIYASGTSDEHWSVSISVEALLYGKVTLKDILQQVRPKEVNAKVPRAITPHVRKSDLPSVFMPYLSYEANFRQERRTEYVQTVNDEHVLKEAADAGVPREMVPNITERASYNSLREGPRLLQVPEGLDLGAYPYRDSDSDSDFSDDSDSGSPDDLEEEEKALVKSYLHSPPALHIRRTLDQYYYHMLENTKERDIDQVVSRWSLAVKSETRHNILMVDQLWLWTTLQNPLTPSITDSRVGVRTQGGQGHDNQEIPQEDSRERYVISCFPSRTGTGHLSHQTIDDLRLLVLDPNRRKRDPIRKPEDLISRILETCCSVFDRLQDAEMLRFFQMFEDSIGSIDDKENRLFRDFQRGSTRLLELSSANKYYNERKNALLVDLLDIREEIKLLVEIKDIRDEINIILSVLSIQRTLVEQLSQKEPDKPAFLLTTAAENIVRSDIDDFTRLDSHTRTIQDKLNTLMDLKQKAANAWEAREARETTVAASKQGNTVLVFTVVTIIFLPLSFMSSFFAIGVAAFPKNETTGETNWPLGIVTGLLFGISLSVSIPLIVFALNMEYCSVVYRELRHNYLARIGIRLIELLFPLNPRNPSGSYRRRWTDKLQKCYEEYVKDEYKDTTPVAVTVSSTKTSLSFPSTVSSYTIFDADPETLYPPPVGGARRFRMGRKRMDRPFFSSGMSDSVEGSSQERIEKIRQVLDSQ</sequence>
<keyword evidence="4" id="KW-1185">Reference proteome</keyword>
<dbReference type="GO" id="GO:0046873">
    <property type="term" value="F:metal ion transmembrane transporter activity"/>
    <property type="evidence" value="ECO:0007669"/>
    <property type="project" value="InterPro"/>
</dbReference>
<name>A0A6A5SRS6_9PLEO</name>
<evidence type="ECO:0000313" key="4">
    <source>
        <dbReference type="Proteomes" id="UP000800038"/>
    </source>
</evidence>
<dbReference type="AlphaFoldDB" id="A0A6A5SRS6"/>
<feature type="transmembrane region" description="Helical" evidence="2">
    <location>
        <begin position="553"/>
        <end position="577"/>
    </location>
</feature>
<gene>
    <name evidence="3" type="ORF">EJ02DRAFT_345695</name>
</gene>
<feature type="compositionally biased region" description="Acidic residues" evidence="1">
    <location>
        <begin position="163"/>
        <end position="182"/>
    </location>
</feature>
<dbReference type="InterPro" id="IPR050829">
    <property type="entry name" value="CorA_MIT"/>
</dbReference>
<evidence type="ECO:0008006" key="5">
    <source>
        <dbReference type="Google" id="ProtNLM"/>
    </source>
</evidence>
<dbReference type="OrthoDB" id="341259at2759"/>
<keyword evidence="2" id="KW-1133">Transmembrane helix</keyword>
<feature type="transmembrane region" description="Helical" evidence="2">
    <location>
        <begin position="514"/>
        <end position="541"/>
    </location>
</feature>
<dbReference type="Pfam" id="PF01544">
    <property type="entry name" value="CorA"/>
    <property type="match status" value="1"/>
</dbReference>
<evidence type="ECO:0000313" key="3">
    <source>
        <dbReference type="EMBL" id="KAF1942382.1"/>
    </source>
</evidence>